<dbReference type="Gene3D" id="3.40.50.620">
    <property type="entry name" value="HUPs"/>
    <property type="match status" value="2"/>
</dbReference>
<dbReference type="Pfam" id="PF08264">
    <property type="entry name" value="Anticodon_1"/>
    <property type="match status" value="1"/>
</dbReference>
<dbReference type="Gene3D" id="3.90.740.10">
    <property type="entry name" value="Valyl/Leucyl/Isoleucyl-tRNA synthetase, editing domain"/>
    <property type="match status" value="1"/>
</dbReference>
<accession>A0A0K0FGT9</accession>
<dbReference type="Gene3D" id="1.10.730.10">
    <property type="entry name" value="Isoleucyl-tRNA Synthetase, Domain 1"/>
    <property type="match status" value="1"/>
</dbReference>
<reference evidence="14" key="2">
    <citation type="submission" date="2015-08" db="UniProtKB">
        <authorList>
            <consortium name="WormBaseParasite"/>
        </authorList>
    </citation>
    <scope>IDENTIFICATION</scope>
</reference>
<keyword evidence="10" id="KW-0175">Coiled coil</keyword>
<dbReference type="EC" id="6.1.1.9" evidence="2"/>
<dbReference type="PANTHER" id="PTHR11946:SF111">
    <property type="entry name" value="VALINE--TRNA LIGASE"/>
    <property type="match status" value="1"/>
</dbReference>
<comment type="similarity">
    <text evidence="1 9">Belongs to the class-I aminoacyl-tRNA synthetase family.</text>
</comment>
<evidence type="ECO:0000256" key="1">
    <source>
        <dbReference type="ARBA" id="ARBA00005594"/>
    </source>
</evidence>
<evidence type="ECO:0000259" key="12">
    <source>
        <dbReference type="Pfam" id="PF08264"/>
    </source>
</evidence>
<dbReference type="InterPro" id="IPR014729">
    <property type="entry name" value="Rossmann-like_a/b/a_fold"/>
</dbReference>
<evidence type="ECO:0000259" key="11">
    <source>
        <dbReference type="Pfam" id="PF00133"/>
    </source>
</evidence>
<organism evidence="13 14">
    <name type="scientific">Strongyloides venezuelensis</name>
    <name type="common">Threadworm</name>
    <dbReference type="NCBI Taxonomy" id="75913"/>
    <lineage>
        <taxon>Eukaryota</taxon>
        <taxon>Metazoa</taxon>
        <taxon>Ecdysozoa</taxon>
        <taxon>Nematoda</taxon>
        <taxon>Chromadorea</taxon>
        <taxon>Rhabditida</taxon>
        <taxon>Tylenchina</taxon>
        <taxon>Panagrolaimomorpha</taxon>
        <taxon>Strongyloidoidea</taxon>
        <taxon>Strongyloididae</taxon>
        <taxon>Strongyloides</taxon>
    </lineage>
</organism>
<dbReference type="InterPro" id="IPR013155">
    <property type="entry name" value="M/V/L/I-tRNA-synth_anticd-bd"/>
</dbReference>
<keyword evidence="5 9" id="KW-0067">ATP-binding</keyword>
<dbReference type="InterPro" id="IPR002303">
    <property type="entry name" value="Valyl-tRNA_ligase"/>
</dbReference>
<evidence type="ECO:0000256" key="8">
    <source>
        <dbReference type="ARBA" id="ARBA00029936"/>
    </source>
</evidence>
<dbReference type="SUPFAM" id="SSF50677">
    <property type="entry name" value="ValRS/IleRS/LeuRS editing domain"/>
    <property type="match status" value="1"/>
</dbReference>
<dbReference type="GO" id="GO:0005524">
    <property type="term" value="F:ATP binding"/>
    <property type="evidence" value="ECO:0007669"/>
    <property type="project" value="UniProtKB-KW"/>
</dbReference>
<evidence type="ECO:0000313" key="14">
    <source>
        <dbReference type="WBParaSite" id="SVE_0809500.1"/>
    </source>
</evidence>
<dbReference type="WBParaSite" id="SVE_0809500.1">
    <property type="protein sequence ID" value="SVE_0809500.1"/>
    <property type="gene ID" value="SVE_0809500"/>
</dbReference>
<dbReference type="Gene3D" id="2.170.220.10">
    <property type="match status" value="1"/>
</dbReference>
<dbReference type="NCBIfam" id="TIGR00422">
    <property type="entry name" value="valS"/>
    <property type="match status" value="1"/>
</dbReference>
<evidence type="ECO:0000256" key="10">
    <source>
        <dbReference type="SAM" id="Coils"/>
    </source>
</evidence>
<name>A0A0K0FGT9_STRVS</name>
<dbReference type="Pfam" id="PF00133">
    <property type="entry name" value="tRNA-synt_1"/>
    <property type="match status" value="1"/>
</dbReference>
<dbReference type="GO" id="GO:0005829">
    <property type="term" value="C:cytosol"/>
    <property type="evidence" value="ECO:0007669"/>
    <property type="project" value="TreeGrafter"/>
</dbReference>
<evidence type="ECO:0000256" key="6">
    <source>
        <dbReference type="ARBA" id="ARBA00022917"/>
    </source>
</evidence>
<feature type="domain" description="Aminoacyl-tRNA synthetase class Ia" evidence="11">
    <location>
        <begin position="55"/>
        <end position="650"/>
    </location>
</feature>
<dbReference type="PANTHER" id="PTHR11946">
    <property type="entry name" value="VALYL-TRNA SYNTHETASES"/>
    <property type="match status" value="1"/>
</dbReference>
<keyword evidence="4 9" id="KW-0547">Nucleotide-binding</keyword>
<dbReference type="InterPro" id="IPR009008">
    <property type="entry name" value="Val/Leu/Ile-tRNA-synth_edit"/>
</dbReference>
<dbReference type="AlphaFoldDB" id="A0A0K0FGT9"/>
<evidence type="ECO:0000256" key="2">
    <source>
        <dbReference type="ARBA" id="ARBA00013169"/>
    </source>
</evidence>
<evidence type="ECO:0000256" key="4">
    <source>
        <dbReference type="ARBA" id="ARBA00022741"/>
    </source>
</evidence>
<dbReference type="GO" id="GO:0004832">
    <property type="term" value="F:valine-tRNA ligase activity"/>
    <property type="evidence" value="ECO:0007669"/>
    <property type="project" value="UniProtKB-EC"/>
</dbReference>
<dbReference type="SUPFAM" id="SSF47323">
    <property type="entry name" value="Anticodon-binding domain of a subclass of class I aminoacyl-tRNA synthetases"/>
    <property type="match status" value="1"/>
</dbReference>
<keyword evidence="6 9" id="KW-0648">Protein biosynthesis</keyword>
<dbReference type="InterPro" id="IPR009080">
    <property type="entry name" value="tRNAsynth_Ia_anticodon-bd"/>
</dbReference>
<dbReference type="InterPro" id="IPR002300">
    <property type="entry name" value="aa-tRNA-synth_Ia"/>
</dbReference>
<feature type="domain" description="Methionyl/Valyl/Leucyl/Isoleucyl-tRNA synthetase anticodon-binding" evidence="12">
    <location>
        <begin position="695"/>
        <end position="845"/>
    </location>
</feature>
<dbReference type="GO" id="GO:0002161">
    <property type="term" value="F:aminoacyl-tRNA deacylase activity"/>
    <property type="evidence" value="ECO:0007669"/>
    <property type="project" value="InterPro"/>
</dbReference>
<feature type="coiled-coil region" evidence="10">
    <location>
        <begin position="958"/>
        <end position="992"/>
    </location>
</feature>
<dbReference type="SUPFAM" id="SSF52374">
    <property type="entry name" value="Nucleotidylyl transferase"/>
    <property type="match status" value="1"/>
</dbReference>
<keyword evidence="13" id="KW-1185">Reference proteome</keyword>
<dbReference type="STRING" id="75913.A0A0K0FGT9"/>
<dbReference type="GO" id="GO:0006438">
    <property type="term" value="P:valyl-tRNA aminoacylation"/>
    <property type="evidence" value="ECO:0007669"/>
    <property type="project" value="InterPro"/>
</dbReference>
<evidence type="ECO:0000313" key="13">
    <source>
        <dbReference type="Proteomes" id="UP000035680"/>
    </source>
</evidence>
<evidence type="ECO:0000256" key="3">
    <source>
        <dbReference type="ARBA" id="ARBA00022598"/>
    </source>
</evidence>
<proteinExistence type="inferred from homology"/>
<evidence type="ECO:0000256" key="7">
    <source>
        <dbReference type="ARBA" id="ARBA00023146"/>
    </source>
</evidence>
<evidence type="ECO:0000256" key="9">
    <source>
        <dbReference type="RuleBase" id="RU363035"/>
    </source>
</evidence>
<evidence type="ECO:0000256" key="5">
    <source>
        <dbReference type="ARBA" id="ARBA00022840"/>
    </source>
</evidence>
<dbReference type="PROSITE" id="PS00178">
    <property type="entry name" value="AA_TRNA_LIGASE_I"/>
    <property type="match status" value="1"/>
</dbReference>
<keyword evidence="7 9" id="KW-0030">Aminoacyl-tRNA synthetase</keyword>
<keyword evidence="3 9" id="KW-0436">Ligase</keyword>
<dbReference type="Proteomes" id="UP000035680">
    <property type="component" value="Unassembled WGS sequence"/>
</dbReference>
<dbReference type="PRINTS" id="PR00986">
    <property type="entry name" value="TRNASYNTHVAL"/>
</dbReference>
<reference evidence="13" key="1">
    <citation type="submission" date="2014-07" db="EMBL/GenBank/DDBJ databases">
        <authorList>
            <person name="Martin A.A"/>
            <person name="De Silva N."/>
        </authorList>
    </citation>
    <scope>NUCLEOTIDE SEQUENCE</scope>
</reference>
<dbReference type="InterPro" id="IPR001412">
    <property type="entry name" value="aa-tRNA-synth_I_CS"/>
</dbReference>
<protein>
    <recommendedName>
        <fullName evidence="2">valine--tRNA ligase</fullName>
        <ecNumber evidence="2">6.1.1.9</ecNumber>
    </recommendedName>
    <alternativeName>
        <fullName evidence="8">Valyl-tRNA synthetase</fullName>
    </alternativeName>
</protein>
<sequence length="999" mass="114707">MIKSRKVLPRSVKTTYNNILQSIDNCPKQKCLLSSSFDKNEVELRYQERISKARSVTPDYCTDFIILPPPNITGKLHIGHALTITIEDVMKRFAQYTGKKVLWHPGFDHAGIATQIVVERNLWKEKKVLSSDLSKEEFLKYCEDWRDKRMKDIRYQIDKLAPLIDWDHSYYTMDSNFSHAVSTAFINLYNKGLIYRDKRIVNWCSSLQSVISDQEVKKVTVSCGDALVIPDLHGGSRSVRFGRLFRVKYKLEGSKKFVEIETSRPETIFADVAIAVNPNDNRYRHLLGKNVINPLVNGKKLEIVPSDKVKMDFGTGMLKLTPSHSQVDFDIVTTLVKKAKLKKNVFEVSCIDNKGRIVAPGTQFDKMDLFEAREKVINYLSSKNILKETTKKGYQTEIPICERSGNVVEGTIKDQWFMRTEDLHNDIKSLVEKGTIQINPEFHYTKLIEWLSNTDPWCLSRQISWGHQIPAYKVKGSDIWLVGHPDDSNIKNTVYELVRDTDVLDTWFSSSLAPIVTGGWPGVQKPRKLSFIETGHDILGFWVARMLTVCYGITGKIPFDNIYLHGLIRDSSGRKMSKSLGNVIDPLDVVDGTPIEDMLKRIRESSLNENEMKIAEKEIQTKYSCGIKGMGADALRYALLRHDVTSLDINVDILETAREGYHFCNKLCNMIYYVNKTLSTASHKGKYLNSTNVMDLWIKSRLKNCMMNVHEILIENFKPHIAFNHITSFILHDFCDLYLESTKITVNSKNMDSINMMASTMYVTLVTTFKILSIFMPQISYTLSESIVEAFGNKKAYFDNLDFGMHKVLYDYDKNLEARVSDMYSIVSTVKSIRNKFHIPKKEEKLICFLEVDRDIENFEVLKGVLYVAENLCNIQCAILGENDKNLSFSGTHLRFRVPNTEMSLYIQMPLMYLQKALDNYLLNKTSLLKKKDKYLQINQGTQNQLDNPAFKAKPTRRSDMEKRAKTALDKVKTIELELEKLEKDIADIRGKIARNSSC</sequence>